<evidence type="ECO:0000313" key="3">
    <source>
        <dbReference type="Proteomes" id="UP001219934"/>
    </source>
</evidence>
<organism evidence="2 3">
    <name type="scientific">Pogonophryne albipinna</name>
    <dbReference type="NCBI Taxonomy" id="1090488"/>
    <lineage>
        <taxon>Eukaryota</taxon>
        <taxon>Metazoa</taxon>
        <taxon>Chordata</taxon>
        <taxon>Craniata</taxon>
        <taxon>Vertebrata</taxon>
        <taxon>Euteleostomi</taxon>
        <taxon>Actinopterygii</taxon>
        <taxon>Neopterygii</taxon>
        <taxon>Teleostei</taxon>
        <taxon>Neoteleostei</taxon>
        <taxon>Acanthomorphata</taxon>
        <taxon>Eupercaria</taxon>
        <taxon>Perciformes</taxon>
        <taxon>Notothenioidei</taxon>
        <taxon>Pogonophryne</taxon>
    </lineage>
</organism>
<dbReference type="Proteomes" id="UP001219934">
    <property type="component" value="Unassembled WGS sequence"/>
</dbReference>
<keyword evidence="3" id="KW-1185">Reference proteome</keyword>
<comment type="caution">
    <text evidence="2">The sequence shown here is derived from an EMBL/GenBank/DDBJ whole genome shotgun (WGS) entry which is preliminary data.</text>
</comment>
<name>A0AAD6AL55_9TELE</name>
<accession>A0AAD6AL55</accession>
<reference evidence="2" key="1">
    <citation type="submission" date="2022-11" db="EMBL/GenBank/DDBJ databases">
        <title>Chromosome-level genome of Pogonophryne albipinna.</title>
        <authorList>
            <person name="Jo E."/>
        </authorList>
    </citation>
    <scope>NUCLEOTIDE SEQUENCE</scope>
    <source>
        <strain evidence="2">SGF0006</strain>
        <tissue evidence="2">Muscle</tissue>
    </source>
</reference>
<dbReference type="EMBL" id="JAPTMU010000020">
    <property type="protein sequence ID" value="KAJ4926290.1"/>
    <property type="molecule type" value="Genomic_DNA"/>
</dbReference>
<evidence type="ECO:0000313" key="2">
    <source>
        <dbReference type="EMBL" id="KAJ4926290.1"/>
    </source>
</evidence>
<protein>
    <submittedName>
        <fullName evidence="2">Uncharacterized protein</fullName>
    </submittedName>
</protein>
<feature type="non-terminal residue" evidence="2">
    <location>
        <position position="1"/>
    </location>
</feature>
<feature type="non-terminal residue" evidence="2">
    <location>
        <position position="52"/>
    </location>
</feature>
<evidence type="ECO:0000256" key="1">
    <source>
        <dbReference type="SAM" id="MobiDB-lite"/>
    </source>
</evidence>
<feature type="region of interest" description="Disordered" evidence="1">
    <location>
        <begin position="1"/>
        <end position="21"/>
    </location>
</feature>
<gene>
    <name evidence="2" type="ORF">JOQ06_008470</name>
</gene>
<sequence length="52" mass="5836">QPHRGEARLSSDGCKSPPVQIPQVYYSRTESRRHGGERDVTGSSIDWLGLRL</sequence>
<proteinExistence type="predicted"/>
<dbReference type="AlphaFoldDB" id="A0AAD6AL55"/>